<keyword evidence="2" id="KW-1185">Reference proteome</keyword>
<dbReference type="AlphaFoldDB" id="A0A6A6E5A3"/>
<dbReference type="EMBL" id="ML994630">
    <property type="protein sequence ID" value="KAF2186333.1"/>
    <property type="molecule type" value="Genomic_DNA"/>
</dbReference>
<sequence length="426" mass="48013">MDLDASYVSFSDGRDNNLFALDGAAVSTFWMPLRTSPQSASVPGAQATGFTGHGLMHLARAMRLTTSNTSDRDLHDAGPPILETKTASNAIPLGTRKREQATGTGSSLSYPILLDVQSEQALTQSHFREFAKCIDHDLNVYITKPQISPGFLSEVDMFLRQNPGILKHCPEFVQELNFLPPLKAYKTFLKGYTRPARYITGVPDVDFTLTQGFIPQPLATAYDEEIVGLFQDCEYRDALRAKFFRGPPSNVSRVDILRKINYFQTERMPYRHLGGHVVLSDITKSANYTEPEPDAVDFDSRPRRQWKYCAVRYKMGSTKEQGVAKYVLKVLVNEYGKALIRKGYKRTYVNEKCREAERAIDHERCCPTGVDVVDMIMNKAYAHPYDNSHSRVLHQKVKIVIDRNVVINPPIVIIPCFSGVTGRCFQ</sequence>
<organism evidence="1 2">
    <name type="scientific">Zopfia rhizophila CBS 207.26</name>
    <dbReference type="NCBI Taxonomy" id="1314779"/>
    <lineage>
        <taxon>Eukaryota</taxon>
        <taxon>Fungi</taxon>
        <taxon>Dikarya</taxon>
        <taxon>Ascomycota</taxon>
        <taxon>Pezizomycotina</taxon>
        <taxon>Dothideomycetes</taxon>
        <taxon>Dothideomycetes incertae sedis</taxon>
        <taxon>Zopfiaceae</taxon>
        <taxon>Zopfia</taxon>
    </lineage>
</organism>
<gene>
    <name evidence="1" type="ORF">K469DRAFT_749917</name>
</gene>
<evidence type="ECO:0000313" key="2">
    <source>
        <dbReference type="Proteomes" id="UP000800200"/>
    </source>
</evidence>
<evidence type="ECO:0000313" key="1">
    <source>
        <dbReference type="EMBL" id="KAF2186333.1"/>
    </source>
</evidence>
<protein>
    <submittedName>
        <fullName evidence="1">Uncharacterized protein</fullName>
    </submittedName>
</protein>
<accession>A0A6A6E5A3</accession>
<proteinExistence type="predicted"/>
<dbReference type="Proteomes" id="UP000800200">
    <property type="component" value="Unassembled WGS sequence"/>
</dbReference>
<dbReference type="OrthoDB" id="3882589at2759"/>
<name>A0A6A6E5A3_9PEZI</name>
<reference evidence="1" key="1">
    <citation type="journal article" date="2020" name="Stud. Mycol.">
        <title>101 Dothideomycetes genomes: a test case for predicting lifestyles and emergence of pathogens.</title>
        <authorList>
            <person name="Haridas S."/>
            <person name="Albert R."/>
            <person name="Binder M."/>
            <person name="Bloem J."/>
            <person name="Labutti K."/>
            <person name="Salamov A."/>
            <person name="Andreopoulos B."/>
            <person name="Baker S."/>
            <person name="Barry K."/>
            <person name="Bills G."/>
            <person name="Bluhm B."/>
            <person name="Cannon C."/>
            <person name="Castanera R."/>
            <person name="Culley D."/>
            <person name="Daum C."/>
            <person name="Ezra D."/>
            <person name="Gonzalez J."/>
            <person name="Henrissat B."/>
            <person name="Kuo A."/>
            <person name="Liang C."/>
            <person name="Lipzen A."/>
            <person name="Lutzoni F."/>
            <person name="Magnuson J."/>
            <person name="Mondo S."/>
            <person name="Nolan M."/>
            <person name="Ohm R."/>
            <person name="Pangilinan J."/>
            <person name="Park H.-J."/>
            <person name="Ramirez L."/>
            <person name="Alfaro M."/>
            <person name="Sun H."/>
            <person name="Tritt A."/>
            <person name="Yoshinaga Y."/>
            <person name="Zwiers L.-H."/>
            <person name="Turgeon B."/>
            <person name="Goodwin S."/>
            <person name="Spatafora J."/>
            <person name="Crous P."/>
            <person name="Grigoriev I."/>
        </authorList>
    </citation>
    <scope>NUCLEOTIDE SEQUENCE</scope>
    <source>
        <strain evidence="1">CBS 207.26</strain>
    </source>
</reference>